<dbReference type="AlphaFoldDB" id="A0A3B3SPK4"/>
<protein>
    <submittedName>
        <fullName evidence="1">Uncharacterized protein</fullName>
    </submittedName>
</protein>
<dbReference type="Proteomes" id="UP000261540">
    <property type="component" value="Unplaced"/>
</dbReference>
<evidence type="ECO:0000313" key="1">
    <source>
        <dbReference type="Ensembl" id="ENSPKIP00000032679.1"/>
    </source>
</evidence>
<accession>A0A3B3SPK4</accession>
<keyword evidence="2" id="KW-1185">Reference proteome</keyword>
<sequence length="122" mass="13773">MVSKIMTANSKLIGRSRWTPNRITDKHHKNITSKMTTELSKLLSDPVSTKTACPELHRAAIYDRAAIQKSLLSKANIRGCCRPPSALPHLLLTPPPPPPPALRLFTRWKIQYARSPFIRHCI</sequence>
<proteinExistence type="predicted"/>
<reference evidence="1" key="2">
    <citation type="submission" date="2025-09" db="UniProtKB">
        <authorList>
            <consortium name="Ensembl"/>
        </authorList>
    </citation>
    <scope>IDENTIFICATION</scope>
</reference>
<organism evidence="1 2">
    <name type="scientific">Paramormyrops kingsleyae</name>
    <dbReference type="NCBI Taxonomy" id="1676925"/>
    <lineage>
        <taxon>Eukaryota</taxon>
        <taxon>Metazoa</taxon>
        <taxon>Chordata</taxon>
        <taxon>Craniata</taxon>
        <taxon>Vertebrata</taxon>
        <taxon>Euteleostomi</taxon>
        <taxon>Actinopterygii</taxon>
        <taxon>Neopterygii</taxon>
        <taxon>Teleostei</taxon>
        <taxon>Osteoglossocephala</taxon>
        <taxon>Osteoglossomorpha</taxon>
        <taxon>Osteoglossiformes</taxon>
        <taxon>Mormyridae</taxon>
        <taxon>Paramormyrops</taxon>
    </lineage>
</organism>
<evidence type="ECO:0000313" key="2">
    <source>
        <dbReference type="Proteomes" id="UP000261540"/>
    </source>
</evidence>
<dbReference type="Ensembl" id="ENSPKIT00000013551.1">
    <property type="protein sequence ID" value="ENSPKIP00000032679.1"/>
    <property type="gene ID" value="ENSPKIG00000012677.1"/>
</dbReference>
<name>A0A3B3SPK4_9TELE</name>
<reference evidence="1" key="1">
    <citation type="submission" date="2025-08" db="UniProtKB">
        <authorList>
            <consortium name="Ensembl"/>
        </authorList>
    </citation>
    <scope>IDENTIFICATION</scope>
</reference>